<dbReference type="Gene3D" id="3.20.20.80">
    <property type="entry name" value="Glycosidases"/>
    <property type="match status" value="1"/>
</dbReference>
<gene>
    <name evidence="1" type="ORF">UFOPK3331_00797</name>
</gene>
<organism evidence="1">
    <name type="scientific">freshwater metagenome</name>
    <dbReference type="NCBI Taxonomy" id="449393"/>
    <lineage>
        <taxon>unclassified sequences</taxon>
        <taxon>metagenomes</taxon>
        <taxon>ecological metagenomes</taxon>
    </lineage>
</organism>
<evidence type="ECO:0000313" key="1">
    <source>
        <dbReference type="EMBL" id="CAB4338778.1"/>
    </source>
</evidence>
<dbReference type="AlphaFoldDB" id="A0A6J5ZBI3"/>
<proteinExistence type="predicted"/>
<reference evidence="1" key="1">
    <citation type="submission" date="2020-05" db="EMBL/GenBank/DDBJ databases">
        <authorList>
            <person name="Chiriac C."/>
            <person name="Salcher M."/>
            <person name="Ghai R."/>
            <person name="Kavagutti S V."/>
        </authorList>
    </citation>
    <scope>NUCLEOTIDE SEQUENCE</scope>
</reference>
<accession>A0A6J5ZBI3</accession>
<name>A0A6J5ZBI3_9ZZZZ</name>
<dbReference type="EMBL" id="CAESAL010000020">
    <property type="protein sequence ID" value="CAB4338778.1"/>
    <property type="molecule type" value="Genomic_DNA"/>
</dbReference>
<dbReference type="SUPFAM" id="SSF51445">
    <property type="entry name" value="(Trans)glycosidases"/>
    <property type="match status" value="1"/>
</dbReference>
<dbReference type="GO" id="GO:0005975">
    <property type="term" value="P:carbohydrate metabolic process"/>
    <property type="evidence" value="ECO:0007669"/>
    <property type="project" value="InterPro"/>
</dbReference>
<dbReference type="GO" id="GO:0004553">
    <property type="term" value="F:hydrolase activity, hydrolyzing O-glycosyl compounds"/>
    <property type="evidence" value="ECO:0007669"/>
    <property type="project" value="InterPro"/>
</dbReference>
<dbReference type="InterPro" id="IPR001360">
    <property type="entry name" value="Glyco_hydro_1"/>
</dbReference>
<dbReference type="Pfam" id="PF00232">
    <property type="entry name" value="Glyco_hydro_1"/>
    <property type="match status" value="1"/>
</dbReference>
<protein>
    <submittedName>
        <fullName evidence="1">Unannotated protein</fullName>
    </submittedName>
</protein>
<sequence>MTDPALWGIATTAAGSEGLSDRSDWSTLTAEGTLPDSMIGSGFGFEYRSDLPMLAEAGIPTMRWTLDWSRLEPHPGHWDSDAVDHITDVLTVARTAGIDVWAVLHDGPLPGWFSEDQRGFDDSDGLRLTWPRHVDRVAETFGHLVAAWVPILDPYTRALEGHLIGSRPPYKSDPGKFLEMLLTLHRASFEANRLLSSGAPPVAVCIDTCPVEPGVMSREPDERDAARKRVESVDRLRFGSWVRELNDGVISIPGLAEREIDGLAGAYDLVGFTYRGGSTLFADGTTKPYPIDAPVAPDGRAPWTEGLGVTIRRLADNFPGRKFAVLGTGLTAHEDDRRAEVLAGSIFETQRAADDGIVVTNAFWESGIDGWTPECGFDVPDGVFDRNRDPRVSAELLRAAPR</sequence>
<dbReference type="InterPro" id="IPR017853">
    <property type="entry name" value="GH"/>
</dbReference>